<feature type="transmembrane region" description="Helical" evidence="1">
    <location>
        <begin position="21"/>
        <end position="41"/>
    </location>
</feature>
<evidence type="ECO:0000313" key="6">
    <source>
        <dbReference type="Proteomes" id="UP000583101"/>
    </source>
</evidence>
<dbReference type="GO" id="GO:0016747">
    <property type="term" value="F:acyltransferase activity, transferring groups other than amino-acyl groups"/>
    <property type="evidence" value="ECO:0007669"/>
    <property type="project" value="InterPro"/>
</dbReference>
<dbReference type="Pfam" id="PF01757">
    <property type="entry name" value="Acyl_transf_3"/>
    <property type="match status" value="1"/>
</dbReference>
<dbReference type="AlphaFoldDB" id="A0A4Y8AK90"/>
<keyword evidence="6" id="KW-1185">Reference proteome</keyword>
<evidence type="ECO:0000313" key="4">
    <source>
        <dbReference type="EMBL" id="TEW69423.1"/>
    </source>
</evidence>
<protein>
    <submittedName>
        <fullName evidence="3 4">Acyltransferase</fullName>
    </submittedName>
</protein>
<reference evidence="4 5" key="1">
    <citation type="journal article" date="2016" name="Int. J. Syst. Evol. Microbiol.">
        <title>Proposal of Mucilaginibacter phyllosphaerae sp. nov. isolated from the phyllosphere of Galium album.</title>
        <authorList>
            <person name="Aydogan E.L."/>
            <person name="Busse H.J."/>
            <person name="Moser G."/>
            <person name="Muller C."/>
            <person name="Kampfer P."/>
            <person name="Glaeser S.P."/>
        </authorList>
    </citation>
    <scope>NUCLEOTIDE SEQUENCE [LARGE SCALE GENOMIC DNA]</scope>
    <source>
        <strain evidence="4 5">PP-F2FG21</strain>
    </source>
</reference>
<organism evidence="4 5">
    <name type="scientific">Mucilaginibacter phyllosphaerae</name>
    <dbReference type="NCBI Taxonomy" id="1812349"/>
    <lineage>
        <taxon>Bacteria</taxon>
        <taxon>Pseudomonadati</taxon>
        <taxon>Bacteroidota</taxon>
        <taxon>Sphingobacteriia</taxon>
        <taxon>Sphingobacteriales</taxon>
        <taxon>Sphingobacteriaceae</taxon>
        <taxon>Mucilaginibacter</taxon>
    </lineage>
</organism>
<feature type="transmembrane region" description="Helical" evidence="1">
    <location>
        <begin position="354"/>
        <end position="373"/>
    </location>
</feature>
<comment type="caution">
    <text evidence="4">The sequence shown here is derived from an EMBL/GenBank/DDBJ whole genome shotgun (WGS) entry which is preliminary data.</text>
</comment>
<dbReference type="EMBL" id="SNQG01000001">
    <property type="protein sequence ID" value="TEW69423.1"/>
    <property type="molecule type" value="Genomic_DNA"/>
</dbReference>
<reference evidence="3 6" key="3">
    <citation type="submission" date="2020-08" db="EMBL/GenBank/DDBJ databases">
        <title>Genomic Encyclopedia of Type Strains, Phase IV (KMG-IV): sequencing the most valuable type-strain genomes for metagenomic binning, comparative biology and taxonomic classification.</title>
        <authorList>
            <person name="Goeker M."/>
        </authorList>
    </citation>
    <scope>NUCLEOTIDE SEQUENCE [LARGE SCALE GENOMIC DNA]</scope>
    <source>
        <strain evidence="3 6">DSM 100995</strain>
    </source>
</reference>
<gene>
    <name evidence="4" type="ORF">E2R65_04440</name>
    <name evidence="3" type="ORF">GGR35_000099</name>
</gene>
<evidence type="ECO:0000259" key="2">
    <source>
        <dbReference type="Pfam" id="PF01757"/>
    </source>
</evidence>
<keyword evidence="1" id="KW-0812">Transmembrane</keyword>
<dbReference type="InterPro" id="IPR050623">
    <property type="entry name" value="Glucan_succinyl_AcylTrfase"/>
</dbReference>
<dbReference type="PANTHER" id="PTHR36927">
    <property type="entry name" value="BLR4337 PROTEIN"/>
    <property type="match status" value="1"/>
</dbReference>
<feature type="transmembrane region" description="Helical" evidence="1">
    <location>
        <begin position="103"/>
        <end position="123"/>
    </location>
</feature>
<evidence type="ECO:0000313" key="5">
    <source>
        <dbReference type="Proteomes" id="UP000297248"/>
    </source>
</evidence>
<dbReference type="RefSeq" id="WP_134335253.1">
    <property type="nucleotide sequence ID" value="NZ_BMCZ01000007.1"/>
</dbReference>
<name>A0A4Y8AK90_9SPHI</name>
<keyword evidence="4" id="KW-0012">Acyltransferase</keyword>
<feature type="transmembrane region" description="Helical" evidence="1">
    <location>
        <begin position="248"/>
        <end position="270"/>
    </location>
</feature>
<feature type="transmembrane region" description="Helical" evidence="1">
    <location>
        <begin position="218"/>
        <end position="236"/>
    </location>
</feature>
<dbReference type="PANTHER" id="PTHR36927:SF4">
    <property type="entry name" value="BLR5718 PROTEIN"/>
    <property type="match status" value="1"/>
</dbReference>
<dbReference type="EMBL" id="JACIEG010000001">
    <property type="protein sequence ID" value="MBB3967513.1"/>
    <property type="molecule type" value="Genomic_DNA"/>
</dbReference>
<dbReference type="Proteomes" id="UP000297248">
    <property type="component" value="Unassembled WGS sequence"/>
</dbReference>
<dbReference type="Proteomes" id="UP000583101">
    <property type="component" value="Unassembled WGS sequence"/>
</dbReference>
<feature type="transmembrane region" description="Helical" evidence="1">
    <location>
        <begin position="174"/>
        <end position="198"/>
    </location>
</feature>
<reference evidence="4" key="2">
    <citation type="submission" date="2019-03" db="EMBL/GenBank/DDBJ databases">
        <authorList>
            <person name="Yan Y.-Q."/>
            <person name="Du Z.-J."/>
        </authorList>
    </citation>
    <scope>NUCLEOTIDE SEQUENCE</scope>
    <source>
        <strain evidence="4">PP-F2FG21</strain>
    </source>
</reference>
<proteinExistence type="predicted"/>
<sequence length="382" mass="42826">MSTQPQPALLQPKAQINYIDHIKVVLTVLVILHHTVIAYGAPGGWYYTQKSTLMGAIIPMTVFVSVNQAFFMGFFFFLSALFVPSSYDKKGPLKFVTDRLLRLGIPLVFYSFVLSPFLSFISYKWAEGHDVTYAQYLSGFDSWIDFGVLWFVAALLLFNLFYVFYRLIAGRTEFLLALPVVTRILIFAIGIGLISFAARIIFPVGWVLKPLGFQLGHFAQYIALFIGGLVAARNQWLNDVKLKTGTTMRTVTICLIVFGFPLLFIIRKILNFPVEWYSGGLHWQQAEYAIWEQLVGFSIITALLCIGKYRWNSSSAFLSKLSRSAFAVYIFHPLLIVSLTVALSGWAVDPALKFLLVAPLAVAGSFLLGMVLVKIPGINKII</sequence>
<feature type="domain" description="Acyltransferase 3" evidence="2">
    <location>
        <begin position="16"/>
        <end position="369"/>
    </location>
</feature>
<feature type="transmembrane region" description="Helical" evidence="1">
    <location>
        <begin position="143"/>
        <end position="162"/>
    </location>
</feature>
<accession>A0A4Y8AK90</accession>
<feature type="transmembrane region" description="Helical" evidence="1">
    <location>
        <begin position="290"/>
        <end position="306"/>
    </location>
</feature>
<evidence type="ECO:0000256" key="1">
    <source>
        <dbReference type="SAM" id="Phobius"/>
    </source>
</evidence>
<feature type="transmembrane region" description="Helical" evidence="1">
    <location>
        <begin position="326"/>
        <end position="348"/>
    </location>
</feature>
<keyword evidence="1" id="KW-0472">Membrane</keyword>
<dbReference type="OrthoDB" id="5446016at2"/>
<feature type="transmembrane region" description="Helical" evidence="1">
    <location>
        <begin position="53"/>
        <end position="83"/>
    </location>
</feature>
<dbReference type="InterPro" id="IPR002656">
    <property type="entry name" value="Acyl_transf_3_dom"/>
</dbReference>
<keyword evidence="1" id="KW-1133">Transmembrane helix</keyword>
<evidence type="ECO:0000313" key="3">
    <source>
        <dbReference type="EMBL" id="MBB3967513.1"/>
    </source>
</evidence>
<keyword evidence="4" id="KW-0808">Transferase</keyword>